<dbReference type="InterPro" id="IPR047964">
    <property type="entry name" value="EFR1-like"/>
</dbReference>
<keyword evidence="3" id="KW-0411">Iron-sulfur</keyword>
<dbReference type="NCBIfam" id="NF038196">
    <property type="entry name" value="ferrodoxin_EFR1"/>
    <property type="match status" value="1"/>
</dbReference>
<keyword evidence="6" id="KW-1185">Reference proteome</keyword>
<name>W4VCI5_9FIRM</name>
<evidence type="ECO:0000313" key="5">
    <source>
        <dbReference type="EMBL" id="GAE90459.1"/>
    </source>
</evidence>
<dbReference type="GO" id="GO:0010181">
    <property type="term" value="F:FMN binding"/>
    <property type="evidence" value="ECO:0007669"/>
    <property type="project" value="InterPro"/>
</dbReference>
<dbReference type="Pfam" id="PF12724">
    <property type="entry name" value="Flavodoxin_5"/>
    <property type="match status" value="1"/>
</dbReference>
<accession>W4VCI5</accession>
<evidence type="ECO:0000256" key="3">
    <source>
        <dbReference type="ARBA" id="ARBA00023014"/>
    </source>
</evidence>
<dbReference type="InterPro" id="IPR029039">
    <property type="entry name" value="Flavoprotein-like_sf"/>
</dbReference>
<dbReference type="Gene3D" id="3.30.70.20">
    <property type="match status" value="1"/>
</dbReference>
<dbReference type="GO" id="GO:0046872">
    <property type="term" value="F:metal ion binding"/>
    <property type="evidence" value="ECO:0007669"/>
    <property type="project" value="UniProtKB-KW"/>
</dbReference>
<gene>
    <name evidence="5" type="ORF">JCM21531_4075</name>
</gene>
<keyword evidence="2" id="KW-0408">Iron</keyword>
<dbReference type="GO" id="GO:0051536">
    <property type="term" value="F:iron-sulfur cluster binding"/>
    <property type="evidence" value="ECO:0007669"/>
    <property type="project" value="UniProtKB-KW"/>
</dbReference>
<evidence type="ECO:0000256" key="2">
    <source>
        <dbReference type="ARBA" id="ARBA00023004"/>
    </source>
</evidence>
<dbReference type="InterPro" id="IPR017900">
    <property type="entry name" value="4Fe4S_Fe_S_CS"/>
</dbReference>
<reference evidence="5" key="1">
    <citation type="journal article" date="2014" name="Genome Announc.">
        <title>Draft Genome Sequence of Clostridium straminisolvens Strain JCM 21531T, Isolated from a Cellulose-Degrading Bacterial Community.</title>
        <authorList>
            <person name="Yuki M."/>
            <person name="Oshima K."/>
            <person name="Suda W."/>
            <person name="Sakamoto M."/>
            <person name="Kitamura K."/>
            <person name="Iida T."/>
            <person name="Hattori M."/>
            <person name="Ohkuma M."/>
        </authorList>
    </citation>
    <scope>NUCLEOTIDE SEQUENCE [LARGE SCALE GENOMIC DNA]</scope>
    <source>
        <strain evidence="5">JCM 21531</strain>
    </source>
</reference>
<keyword evidence="1" id="KW-0479">Metal-binding</keyword>
<organism evidence="5 6">
    <name type="scientific">Acetivibrio straminisolvens JCM 21531</name>
    <dbReference type="NCBI Taxonomy" id="1294263"/>
    <lineage>
        <taxon>Bacteria</taxon>
        <taxon>Bacillati</taxon>
        <taxon>Bacillota</taxon>
        <taxon>Clostridia</taxon>
        <taxon>Eubacteriales</taxon>
        <taxon>Oscillospiraceae</taxon>
        <taxon>Acetivibrio</taxon>
    </lineage>
</organism>
<evidence type="ECO:0000313" key="6">
    <source>
        <dbReference type="Proteomes" id="UP000019109"/>
    </source>
</evidence>
<evidence type="ECO:0000256" key="1">
    <source>
        <dbReference type="ARBA" id="ARBA00022723"/>
    </source>
</evidence>
<dbReference type="GO" id="GO:0009055">
    <property type="term" value="F:electron transfer activity"/>
    <property type="evidence" value="ECO:0007669"/>
    <property type="project" value="InterPro"/>
</dbReference>
<feature type="domain" description="4Fe-4S ferredoxin-type" evidence="4">
    <location>
        <begin position="221"/>
        <end position="243"/>
    </location>
</feature>
<feature type="domain" description="4Fe-4S ferredoxin-type" evidence="4">
    <location>
        <begin position="186"/>
        <end position="215"/>
    </location>
</feature>
<dbReference type="Pfam" id="PF13187">
    <property type="entry name" value="Fer4_9"/>
    <property type="match status" value="1"/>
</dbReference>
<dbReference type="InterPro" id="IPR001226">
    <property type="entry name" value="Flavodoxin_CS"/>
</dbReference>
<dbReference type="RefSeq" id="WP_038291049.1">
    <property type="nucleotide sequence ID" value="NZ_BAVR01000072.1"/>
</dbReference>
<dbReference type="OrthoDB" id="9813995at2"/>
<sequence>MKGCIVYFSATGNTEYVAKAIKDEFSNNNISCDLYEVSKKSGFEDKYDFYVFGAPIYAEMFPAFYTEWIKKHITKGNGRKCIVFSTQANNIACGPASLAKDLKKIGFEVVIEDCVLMPNNYYIVMFRKFTEQQINDALKKSKEHAKIIVDTFIKNKTYFANAKGREIWAKPVFKLFMLWSKKWAKKSLIADMSKCTRCELCQKQCPVHNIKVNKDSITFFENCVSCQRCVHKCPANAFLYKNKAIDQYKLPKEVHLKKI</sequence>
<dbReference type="InterPro" id="IPR017896">
    <property type="entry name" value="4Fe4S_Fe-S-bd"/>
</dbReference>
<dbReference type="Gene3D" id="3.40.50.360">
    <property type="match status" value="1"/>
</dbReference>
<dbReference type="PROSITE" id="PS00201">
    <property type="entry name" value="FLAVODOXIN"/>
    <property type="match status" value="1"/>
</dbReference>
<dbReference type="SUPFAM" id="SSF52218">
    <property type="entry name" value="Flavoproteins"/>
    <property type="match status" value="1"/>
</dbReference>
<dbReference type="AlphaFoldDB" id="W4VCI5"/>
<proteinExistence type="predicted"/>
<dbReference type="PROSITE" id="PS00198">
    <property type="entry name" value="4FE4S_FER_1"/>
    <property type="match status" value="1"/>
</dbReference>
<dbReference type="PROSITE" id="PS51379">
    <property type="entry name" value="4FE4S_FER_2"/>
    <property type="match status" value="2"/>
</dbReference>
<dbReference type="InterPro" id="IPR026816">
    <property type="entry name" value="Flavodoxin_dom"/>
</dbReference>
<comment type="caution">
    <text evidence="5">The sequence shown here is derived from an EMBL/GenBank/DDBJ whole genome shotgun (WGS) entry which is preliminary data.</text>
</comment>
<evidence type="ECO:0000259" key="4">
    <source>
        <dbReference type="PROSITE" id="PS51379"/>
    </source>
</evidence>
<protein>
    <submittedName>
        <fullName evidence="5">Ferredoxin</fullName>
    </submittedName>
</protein>
<dbReference type="EMBL" id="BAVR01000072">
    <property type="protein sequence ID" value="GAE90459.1"/>
    <property type="molecule type" value="Genomic_DNA"/>
</dbReference>
<dbReference type="SUPFAM" id="SSF54862">
    <property type="entry name" value="4Fe-4S ferredoxins"/>
    <property type="match status" value="1"/>
</dbReference>
<dbReference type="STRING" id="1294263.JCM21531_4075"/>
<dbReference type="Proteomes" id="UP000019109">
    <property type="component" value="Unassembled WGS sequence"/>
</dbReference>